<sequence>MGWWRFLIGWAKNQAAETKEVIESLAAVDVGSHLWPTLGKTHSHPYESTAVWVPEMILAAPCTIAEDLNFLVFSANALPGSTSRCLRSSRLVNDCCLSM</sequence>
<name>A0A0M3HVB5_ASCLU</name>
<accession>A0A0M3HVB5</accession>
<dbReference type="WBParaSite" id="ALUE_0000686001-mRNA-1">
    <property type="protein sequence ID" value="ALUE_0000686001-mRNA-1"/>
    <property type="gene ID" value="ALUE_0000686001"/>
</dbReference>
<proteinExistence type="predicted"/>
<keyword evidence="1" id="KW-1185">Reference proteome</keyword>
<reference evidence="2" key="1">
    <citation type="submission" date="2017-02" db="UniProtKB">
        <authorList>
            <consortium name="WormBaseParasite"/>
        </authorList>
    </citation>
    <scope>IDENTIFICATION</scope>
</reference>
<evidence type="ECO:0000313" key="2">
    <source>
        <dbReference type="WBParaSite" id="ALUE_0000686001-mRNA-1"/>
    </source>
</evidence>
<evidence type="ECO:0000313" key="1">
    <source>
        <dbReference type="Proteomes" id="UP000036681"/>
    </source>
</evidence>
<organism evidence="1 2">
    <name type="scientific">Ascaris lumbricoides</name>
    <name type="common">Giant roundworm</name>
    <dbReference type="NCBI Taxonomy" id="6252"/>
    <lineage>
        <taxon>Eukaryota</taxon>
        <taxon>Metazoa</taxon>
        <taxon>Ecdysozoa</taxon>
        <taxon>Nematoda</taxon>
        <taxon>Chromadorea</taxon>
        <taxon>Rhabditida</taxon>
        <taxon>Spirurina</taxon>
        <taxon>Ascaridomorpha</taxon>
        <taxon>Ascaridoidea</taxon>
        <taxon>Ascarididae</taxon>
        <taxon>Ascaris</taxon>
    </lineage>
</organism>
<dbReference type="Proteomes" id="UP000036681">
    <property type="component" value="Unplaced"/>
</dbReference>
<protein>
    <submittedName>
        <fullName evidence="2">Secreted protein</fullName>
    </submittedName>
</protein>
<dbReference type="AlphaFoldDB" id="A0A0M3HVB5"/>